<dbReference type="PANTHER" id="PTHR45036">
    <property type="entry name" value="METHYLTRANSFERASE LIKE 7B"/>
    <property type="match status" value="1"/>
</dbReference>
<dbReference type="GO" id="GO:0032259">
    <property type="term" value="P:methylation"/>
    <property type="evidence" value="ECO:0007669"/>
    <property type="project" value="UniProtKB-KW"/>
</dbReference>
<evidence type="ECO:0000313" key="3">
    <source>
        <dbReference type="Proteomes" id="UP000034805"/>
    </source>
</evidence>
<protein>
    <submittedName>
        <fullName evidence="2">Methyltransferase-like protein 7A-like</fullName>
    </submittedName>
</protein>
<dbReference type="Pfam" id="PF08241">
    <property type="entry name" value="Methyltransf_11"/>
    <property type="match status" value="1"/>
</dbReference>
<dbReference type="InterPro" id="IPR029063">
    <property type="entry name" value="SAM-dependent_MTases_sf"/>
</dbReference>
<feature type="domain" description="Methyltransferase type 11" evidence="1">
    <location>
        <begin position="20"/>
        <end position="117"/>
    </location>
</feature>
<dbReference type="STRING" id="113540.ENSSFOP00015021599"/>
<evidence type="ECO:0000313" key="2">
    <source>
        <dbReference type="EMBL" id="KPP78513.1"/>
    </source>
</evidence>
<evidence type="ECO:0000259" key="1">
    <source>
        <dbReference type="Pfam" id="PF08241"/>
    </source>
</evidence>
<feature type="non-terminal residue" evidence="2">
    <location>
        <position position="1"/>
    </location>
</feature>
<dbReference type="GO" id="GO:0008757">
    <property type="term" value="F:S-adenosylmethionine-dependent methyltransferase activity"/>
    <property type="evidence" value="ECO:0007669"/>
    <property type="project" value="InterPro"/>
</dbReference>
<dbReference type="CDD" id="cd02440">
    <property type="entry name" value="AdoMet_MTases"/>
    <property type="match status" value="1"/>
</dbReference>
<gene>
    <name evidence="2" type="ORF">Z043_101983</name>
</gene>
<dbReference type="EMBL" id="JARO02000449">
    <property type="protein sequence ID" value="KPP78513.1"/>
    <property type="molecule type" value="Genomic_DNA"/>
</dbReference>
<dbReference type="PANTHER" id="PTHR45036:SF1">
    <property type="entry name" value="METHYLTRANSFERASE LIKE 7A"/>
    <property type="match status" value="1"/>
</dbReference>
<proteinExistence type="predicted"/>
<dbReference type="InterPro" id="IPR052356">
    <property type="entry name" value="Thiol_S-MT"/>
</dbReference>
<keyword evidence="2" id="KW-0489">Methyltransferase</keyword>
<dbReference type="Proteomes" id="UP000034805">
    <property type="component" value="Unassembled WGS sequence"/>
</dbReference>
<accession>A0A0N8K2S0</accession>
<dbReference type="AlphaFoldDB" id="A0A0N8K2S0"/>
<keyword evidence="2" id="KW-0808">Transferase</keyword>
<reference evidence="2 3" key="1">
    <citation type="submission" date="2015-08" db="EMBL/GenBank/DDBJ databases">
        <title>The genome of the Asian arowana (Scleropages formosus).</title>
        <authorList>
            <person name="Tan M.H."/>
            <person name="Gan H.M."/>
            <person name="Croft L.J."/>
            <person name="Austin C.M."/>
        </authorList>
    </citation>
    <scope>NUCLEOTIDE SEQUENCE [LARGE SCALE GENOMIC DNA]</scope>
    <source>
        <strain evidence="2">Aro1</strain>
    </source>
</reference>
<organism evidence="2 3">
    <name type="scientific">Scleropages formosus</name>
    <name type="common">Asian bonytongue</name>
    <name type="synonym">Osteoglossum formosum</name>
    <dbReference type="NCBI Taxonomy" id="113540"/>
    <lineage>
        <taxon>Eukaryota</taxon>
        <taxon>Metazoa</taxon>
        <taxon>Chordata</taxon>
        <taxon>Craniata</taxon>
        <taxon>Vertebrata</taxon>
        <taxon>Euteleostomi</taxon>
        <taxon>Actinopterygii</taxon>
        <taxon>Neopterygii</taxon>
        <taxon>Teleostei</taxon>
        <taxon>Osteoglossocephala</taxon>
        <taxon>Osteoglossomorpha</taxon>
        <taxon>Osteoglossiformes</taxon>
        <taxon>Osteoglossidae</taxon>
        <taxon>Scleropages</taxon>
    </lineage>
</organism>
<dbReference type="Gene3D" id="3.40.50.150">
    <property type="entry name" value="Vaccinia Virus protein VP39"/>
    <property type="match status" value="1"/>
</dbReference>
<dbReference type="SUPFAM" id="SSF53335">
    <property type="entry name" value="S-adenosyl-L-methionine-dependent methyltransferases"/>
    <property type="match status" value="1"/>
</dbReference>
<comment type="caution">
    <text evidence="2">The sequence shown here is derived from an EMBL/GenBank/DDBJ whole genome shotgun (WGS) entry which is preliminary data.</text>
</comment>
<dbReference type="InterPro" id="IPR013216">
    <property type="entry name" value="Methyltransf_11"/>
</dbReference>
<sequence>KELFGNLAEFAERGSALRLLEVGCGSGANFQFYPRGCKVVCTDPNPHFHKYLQKSLVANEHLTFEKFVVAEGENLSAVEDGSVDVVVCTLVLCTVKSPPRVLAEVRRVLRPGGAFYFMEHVVSDPSTWIYFFQHVLQPLWYYFGDGCELTRATWKHLEAAGFSELKLRHIQPRLSFLIRPHIIGYAVK</sequence>
<name>A0A0N8K2S0_SCLFO</name>